<dbReference type="Proteomes" id="UP000053593">
    <property type="component" value="Unassembled WGS sequence"/>
</dbReference>
<keyword evidence="2" id="KW-1185">Reference proteome</keyword>
<name>A0A0D0CRV9_9AGAR</name>
<evidence type="ECO:0000313" key="1">
    <source>
        <dbReference type="EMBL" id="KIK61972.1"/>
    </source>
</evidence>
<dbReference type="HOGENOM" id="CLU_2590003_0_0_1"/>
<evidence type="ECO:0000313" key="2">
    <source>
        <dbReference type="Proteomes" id="UP000053593"/>
    </source>
</evidence>
<reference evidence="1 2" key="1">
    <citation type="submission" date="2014-04" db="EMBL/GenBank/DDBJ databases">
        <title>Evolutionary Origins and Diversification of the Mycorrhizal Mutualists.</title>
        <authorList>
            <consortium name="DOE Joint Genome Institute"/>
            <consortium name="Mycorrhizal Genomics Consortium"/>
            <person name="Kohler A."/>
            <person name="Kuo A."/>
            <person name="Nagy L.G."/>
            <person name="Floudas D."/>
            <person name="Copeland A."/>
            <person name="Barry K.W."/>
            <person name="Cichocki N."/>
            <person name="Veneault-Fourrey C."/>
            <person name="LaButti K."/>
            <person name="Lindquist E.A."/>
            <person name="Lipzen A."/>
            <person name="Lundell T."/>
            <person name="Morin E."/>
            <person name="Murat C."/>
            <person name="Riley R."/>
            <person name="Ohm R."/>
            <person name="Sun H."/>
            <person name="Tunlid A."/>
            <person name="Henrissat B."/>
            <person name="Grigoriev I.V."/>
            <person name="Hibbett D.S."/>
            <person name="Martin F."/>
        </authorList>
    </citation>
    <scope>NUCLEOTIDE SEQUENCE [LARGE SCALE GENOMIC DNA]</scope>
    <source>
        <strain evidence="1 2">FD-317 M1</strain>
    </source>
</reference>
<gene>
    <name evidence="1" type="ORF">GYMLUDRAFT_42399</name>
</gene>
<accession>A0A0D0CRV9</accession>
<protein>
    <submittedName>
        <fullName evidence="1">Uncharacterized protein</fullName>
    </submittedName>
</protein>
<organism evidence="1 2">
    <name type="scientific">Collybiopsis luxurians FD-317 M1</name>
    <dbReference type="NCBI Taxonomy" id="944289"/>
    <lineage>
        <taxon>Eukaryota</taxon>
        <taxon>Fungi</taxon>
        <taxon>Dikarya</taxon>
        <taxon>Basidiomycota</taxon>
        <taxon>Agaricomycotina</taxon>
        <taxon>Agaricomycetes</taxon>
        <taxon>Agaricomycetidae</taxon>
        <taxon>Agaricales</taxon>
        <taxon>Marasmiineae</taxon>
        <taxon>Omphalotaceae</taxon>
        <taxon>Collybiopsis</taxon>
        <taxon>Collybiopsis luxurians</taxon>
    </lineage>
</organism>
<proteinExistence type="predicted"/>
<sequence>MLIMPACFPCTVGCTCLTYLITDRLTRGSSNEDLPPPIEGGSGLSVIPLFGSTTLHKAKSQLLLRRYQWTKGIPIYPQRC</sequence>
<dbReference type="AlphaFoldDB" id="A0A0D0CRV9"/>
<dbReference type="EMBL" id="KN834769">
    <property type="protein sequence ID" value="KIK61972.1"/>
    <property type="molecule type" value="Genomic_DNA"/>
</dbReference>